<name>A0A9X3MZ74_9ACTN</name>
<dbReference type="Gene3D" id="3.40.50.300">
    <property type="entry name" value="P-loop containing nucleotide triphosphate hydrolases"/>
    <property type="match status" value="1"/>
</dbReference>
<comment type="caution">
    <text evidence="5">The sequence shown here is derived from an EMBL/GenBank/DDBJ whole genome shotgun (WGS) entry which is preliminary data.</text>
</comment>
<dbReference type="PANTHER" id="PTHR44688">
    <property type="entry name" value="DNA-BINDING TRANSCRIPTIONAL ACTIVATOR DEVR_DOSR"/>
    <property type="match status" value="1"/>
</dbReference>
<dbReference type="InterPro" id="IPR016032">
    <property type="entry name" value="Sig_transdc_resp-reg_C-effctor"/>
</dbReference>
<dbReference type="Gene3D" id="1.10.10.10">
    <property type="entry name" value="Winged helix-like DNA-binding domain superfamily/Winged helix DNA-binding domain"/>
    <property type="match status" value="1"/>
</dbReference>
<evidence type="ECO:0000313" key="5">
    <source>
        <dbReference type="EMBL" id="MDA0164351.1"/>
    </source>
</evidence>
<dbReference type="PRINTS" id="PR00038">
    <property type="entry name" value="HTHLUXR"/>
</dbReference>
<sequence>MRPGLFAVLAGAGRVTQISAGAGSGKTLLVRTWIAEANLSDDAAWVSVGRDEHDAERFWLSVLDAVRATRPGSALVGALTAAPDLDVWNIVDGLLKDLRPLAQPLWLVLDDVQELAGRDTLEQLSRLVADAPPPMRLILLTRVDLPLGLHRLRLQGELTELRGADLRFSREEARALIEATGTRLSDAALDALVARTEGWAAGLRLAALSLVHHPDPERFAAEFSGSERTVAEYLLAEVLDRQPAEVTRLLLRTSILERVSGPLADRLTGGTGAQRILTELEDEQAFVVSLDPQRTWFRYHNLFADLLALELRRQSGDELQALHATASEWLAANGHPVEAVRHALAAEDWTQGARLLAESFYSLYLDGRATTTRELLALFPSGTATADPELAAVAAIDQLTMGSLDAAERYLTLADRGAPSLPSERRERLEVYVAAMRLSLARRRMDLDGVAAFAERLLVPAEGGTAHVALSDDLRTLTLHELGITNIWTGQLEEAERHLNMAVTLARRIDRPVFELGALAYSGLAAALRGTGTADEAELQAFALARANGWEDKPFVGVVYTVLGSSMLWQGRLEEADVWLKRGEQAVLPEVEPAVAVMFHGSRGLLELVRGRVDEALSEFAAAEAVHALLPTHVLAARVRVHRLLAQIRAGHWEAVEPALDGSAEMAIVAAALALARDDADTAAELLAGVEPSRTEAPMSALLLSALADDARGDAGAASRALERALDLGERSGLLLPFLLFPAPDLLERHARARTAHAALVAELLDLLAGQAGAGRPRDVEPLRDPLSESELRVLRYLPTNLHATEIASELFVSENTIRTHMRHLYAKLGVHRRADAVQRGRDLGLLATSSRRR</sequence>
<keyword evidence="2" id="KW-0238">DNA-binding</keyword>
<dbReference type="InterPro" id="IPR027417">
    <property type="entry name" value="P-loop_NTPase"/>
</dbReference>
<dbReference type="Pfam" id="PF00196">
    <property type="entry name" value="GerE"/>
    <property type="match status" value="1"/>
</dbReference>
<dbReference type="CDD" id="cd06170">
    <property type="entry name" value="LuxR_C_like"/>
    <property type="match status" value="1"/>
</dbReference>
<dbReference type="EMBL" id="JAPDOD010000033">
    <property type="protein sequence ID" value="MDA0164351.1"/>
    <property type="molecule type" value="Genomic_DNA"/>
</dbReference>
<organism evidence="5 6">
    <name type="scientific">Solirubrobacter ginsenosidimutans</name>
    <dbReference type="NCBI Taxonomy" id="490573"/>
    <lineage>
        <taxon>Bacteria</taxon>
        <taxon>Bacillati</taxon>
        <taxon>Actinomycetota</taxon>
        <taxon>Thermoleophilia</taxon>
        <taxon>Solirubrobacterales</taxon>
        <taxon>Solirubrobacteraceae</taxon>
        <taxon>Solirubrobacter</taxon>
    </lineage>
</organism>
<dbReference type="PROSITE" id="PS50043">
    <property type="entry name" value="HTH_LUXR_2"/>
    <property type="match status" value="1"/>
</dbReference>
<evidence type="ECO:0000313" key="6">
    <source>
        <dbReference type="Proteomes" id="UP001149140"/>
    </source>
</evidence>
<dbReference type="AlphaFoldDB" id="A0A9X3MZ74"/>
<evidence type="ECO:0000256" key="2">
    <source>
        <dbReference type="ARBA" id="ARBA00023125"/>
    </source>
</evidence>
<feature type="domain" description="HTH luxR-type" evidence="4">
    <location>
        <begin position="780"/>
        <end position="845"/>
    </location>
</feature>
<dbReference type="InterPro" id="IPR000792">
    <property type="entry name" value="Tscrpt_reg_LuxR_C"/>
</dbReference>
<evidence type="ECO:0000259" key="4">
    <source>
        <dbReference type="PROSITE" id="PS50043"/>
    </source>
</evidence>
<dbReference type="SUPFAM" id="SSF48452">
    <property type="entry name" value="TPR-like"/>
    <property type="match status" value="1"/>
</dbReference>
<protein>
    <submittedName>
        <fullName evidence="5">LuxR C-terminal-related transcriptional regulator</fullName>
    </submittedName>
</protein>
<dbReference type="Proteomes" id="UP001149140">
    <property type="component" value="Unassembled WGS sequence"/>
</dbReference>
<evidence type="ECO:0000256" key="1">
    <source>
        <dbReference type="ARBA" id="ARBA00023015"/>
    </source>
</evidence>
<reference evidence="5" key="1">
    <citation type="submission" date="2022-10" db="EMBL/GenBank/DDBJ databases">
        <title>The WGS of Solirubrobacter ginsenosidimutans DSM 21036.</title>
        <authorList>
            <person name="Jiang Z."/>
        </authorList>
    </citation>
    <scope>NUCLEOTIDE SEQUENCE</scope>
    <source>
        <strain evidence="5">DSM 21036</strain>
    </source>
</reference>
<dbReference type="PANTHER" id="PTHR44688:SF16">
    <property type="entry name" value="DNA-BINDING TRANSCRIPTIONAL ACTIVATOR DEVR_DOSR"/>
    <property type="match status" value="1"/>
</dbReference>
<dbReference type="Pfam" id="PF25873">
    <property type="entry name" value="WHD_MalT"/>
    <property type="match status" value="1"/>
</dbReference>
<gene>
    <name evidence="5" type="ORF">OM076_29040</name>
</gene>
<dbReference type="InterPro" id="IPR036388">
    <property type="entry name" value="WH-like_DNA-bd_sf"/>
</dbReference>
<keyword evidence="3" id="KW-0804">Transcription</keyword>
<dbReference type="InterPro" id="IPR041617">
    <property type="entry name" value="TPR_MalT"/>
</dbReference>
<dbReference type="GO" id="GO:0006355">
    <property type="term" value="P:regulation of DNA-templated transcription"/>
    <property type="evidence" value="ECO:0007669"/>
    <property type="project" value="InterPro"/>
</dbReference>
<dbReference type="Gene3D" id="1.25.40.10">
    <property type="entry name" value="Tetratricopeptide repeat domain"/>
    <property type="match status" value="1"/>
</dbReference>
<dbReference type="GO" id="GO:0003677">
    <property type="term" value="F:DNA binding"/>
    <property type="evidence" value="ECO:0007669"/>
    <property type="project" value="UniProtKB-KW"/>
</dbReference>
<evidence type="ECO:0000256" key="3">
    <source>
        <dbReference type="ARBA" id="ARBA00023163"/>
    </source>
</evidence>
<dbReference type="InterPro" id="IPR059106">
    <property type="entry name" value="WHD_MalT"/>
</dbReference>
<keyword evidence="6" id="KW-1185">Reference proteome</keyword>
<dbReference type="Pfam" id="PF17874">
    <property type="entry name" value="TPR_MalT"/>
    <property type="match status" value="1"/>
</dbReference>
<dbReference type="SMART" id="SM00421">
    <property type="entry name" value="HTH_LUXR"/>
    <property type="match status" value="1"/>
</dbReference>
<keyword evidence="1" id="KW-0805">Transcription regulation</keyword>
<proteinExistence type="predicted"/>
<dbReference type="SUPFAM" id="SSF46894">
    <property type="entry name" value="C-terminal effector domain of the bipartite response regulators"/>
    <property type="match status" value="1"/>
</dbReference>
<dbReference type="InterPro" id="IPR011990">
    <property type="entry name" value="TPR-like_helical_dom_sf"/>
</dbReference>
<dbReference type="SUPFAM" id="SSF52540">
    <property type="entry name" value="P-loop containing nucleoside triphosphate hydrolases"/>
    <property type="match status" value="1"/>
</dbReference>
<accession>A0A9X3MZ74</accession>